<reference evidence="1 2" key="1">
    <citation type="submission" date="2018-04" db="EMBL/GenBank/DDBJ databases">
        <title>Genomic Encyclopedia of Archaeal and Bacterial Type Strains, Phase II (KMG-II): from individual species to whole genera.</title>
        <authorList>
            <person name="Goeker M."/>
        </authorList>
    </citation>
    <scope>NUCLEOTIDE SEQUENCE [LARGE SCALE GENOMIC DNA]</scope>
    <source>
        <strain evidence="1 2">DSM 25731</strain>
    </source>
</reference>
<evidence type="ECO:0000313" key="1">
    <source>
        <dbReference type="EMBL" id="PTX59836.1"/>
    </source>
</evidence>
<accession>A0A2T6BUX4</accession>
<proteinExistence type="predicted"/>
<dbReference type="EMBL" id="QBKT01000008">
    <property type="protein sequence ID" value="PTX59836.1"/>
    <property type="molecule type" value="Genomic_DNA"/>
</dbReference>
<comment type="caution">
    <text evidence="1">The sequence shown here is derived from an EMBL/GenBank/DDBJ whole genome shotgun (WGS) entry which is preliminary data.</text>
</comment>
<organism evidence="1 2">
    <name type="scientific">Kordia periserrulae</name>
    <dbReference type="NCBI Taxonomy" id="701523"/>
    <lineage>
        <taxon>Bacteria</taxon>
        <taxon>Pseudomonadati</taxon>
        <taxon>Bacteroidota</taxon>
        <taxon>Flavobacteriia</taxon>
        <taxon>Flavobacteriales</taxon>
        <taxon>Flavobacteriaceae</taxon>
        <taxon>Kordia</taxon>
    </lineage>
</organism>
<dbReference type="RefSeq" id="WP_158269184.1">
    <property type="nucleotide sequence ID" value="NZ_QBKT01000008.1"/>
</dbReference>
<dbReference type="AlphaFoldDB" id="A0A2T6BUX4"/>
<name>A0A2T6BUX4_9FLAO</name>
<dbReference type="Proteomes" id="UP000244090">
    <property type="component" value="Unassembled WGS sequence"/>
</dbReference>
<protein>
    <submittedName>
        <fullName evidence="1">Uncharacterized protein</fullName>
    </submittedName>
</protein>
<evidence type="ECO:0000313" key="2">
    <source>
        <dbReference type="Proteomes" id="UP000244090"/>
    </source>
</evidence>
<sequence length="50" mass="5689">MKKRNLNSLSLNKKYISGFDSYKKIQNPNMIVGGQEDDESSILIEDILSL</sequence>
<gene>
    <name evidence="1" type="ORF">C8N46_108149</name>
</gene>
<keyword evidence="2" id="KW-1185">Reference proteome</keyword>